<dbReference type="InterPro" id="IPR045886">
    <property type="entry name" value="ThiF/MoeB/HesA"/>
</dbReference>
<keyword evidence="3" id="KW-0548">Nucleotidyltransferase</keyword>
<feature type="compositionally biased region" description="Pro residues" evidence="1">
    <location>
        <begin position="323"/>
        <end position="335"/>
    </location>
</feature>
<feature type="region of interest" description="Disordered" evidence="1">
    <location>
        <begin position="1"/>
        <end position="21"/>
    </location>
</feature>
<dbReference type="InterPro" id="IPR035985">
    <property type="entry name" value="Ubiquitin-activating_enz"/>
</dbReference>
<keyword evidence="3" id="KW-0808">Transferase</keyword>
<dbReference type="Proteomes" id="UP001273589">
    <property type="component" value="Unassembled WGS sequence"/>
</dbReference>
<dbReference type="InterPro" id="IPR000415">
    <property type="entry name" value="Nitroreductase-like"/>
</dbReference>
<dbReference type="GO" id="GO:0061504">
    <property type="term" value="P:cyclic threonylcarbamoyladenosine biosynthetic process"/>
    <property type="evidence" value="ECO:0007669"/>
    <property type="project" value="TreeGrafter"/>
</dbReference>
<dbReference type="PANTHER" id="PTHR43267:SF1">
    <property type="entry name" value="TRNA THREONYLCARBAMOYLADENOSINE DEHYDRATASE"/>
    <property type="match status" value="1"/>
</dbReference>
<protein>
    <submittedName>
        <fullName evidence="3">ThiF family adenylyltransferase</fullName>
    </submittedName>
</protein>
<dbReference type="GO" id="GO:0061503">
    <property type="term" value="F:tRNA threonylcarbamoyladenosine dehydratase"/>
    <property type="evidence" value="ECO:0007669"/>
    <property type="project" value="TreeGrafter"/>
</dbReference>
<dbReference type="InterPro" id="IPR000594">
    <property type="entry name" value="ThiF_NAD_FAD-bd"/>
</dbReference>
<dbReference type="PANTHER" id="PTHR43267">
    <property type="entry name" value="TRNA THREONYLCARBAMOYLADENOSINE DEHYDRATASE"/>
    <property type="match status" value="1"/>
</dbReference>
<dbReference type="Pfam" id="PF00899">
    <property type="entry name" value="ThiF"/>
    <property type="match status" value="1"/>
</dbReference>
<organism evidence="3 4">
    <name type="scientific">Streptomyces europaeiscabiei</name>
    <dbReference type="NCBI Taxonomy" id="146819"/>
    <lineage>
        <taxon>Bacteria</taxon>
        <taxon>Bacillati</taxon>
        <taxon>Actinomycetota</taxon>
        <taxon>Actinomycetes</taxon>
        <taxon>Kitasatosporales</taxon>
        <taxon>Streptomycetaceae</taxon>
        <taxon>Streptomyces</taxon>
    </lineage>
</organism>
<dbReference type="RefSeq" id="WP_319699454.1">
    <property type="nucleotide sequence ID" value="NZ_JARAWN010000577.1"/>
</dbReference>
<sequence length="658" mass="71124">MTHDTDPHDTNSHDTSVHDPDLSDIAVAVTGTEAVTRNLGIVNEREQAALRAATVLVAGCGSVGGAVVEPLARLGVMRFRLADPDHFDVTNLNRQACVLADAGLPKPEVLARRVRAISPSAEVTVCPEGLTLENLDEALDGVHVAFDAIDPAMSAWVKYQLHERAAQRGIPVVAGADFGGKPAVYVFDYRRRPVPFYGTATAEAHRESRVWDSVRWFGRTHFPSDYLPVMTDRLSNGGTWPQISYCVLGMGALGSRVVLDLLMNRKTRHVVTVDLHAATMPRAAALAHRARMPLELARTLRAVRTTSRKASRAAAPVSDRLRPNPPASTTPPGRPLPERLAIVLRGARLAPSAYNAQPWRFEPVDGRTVRLAPDSGRWPSAAPDVLGWAESLGCALGAMSYLAHGEWEARAADPGDADRYAGRFHCDRLRDDVLARQGALGLRSTHRDDLLRTPLDGTTLKRIELTCTERNLTLETVAGTTALGRLARGELDAAEDSRSDDGELWEWLRERARTEDGRRSFGDPGDLLGVSGAARAVGRVLGSRMAPPALVTARLRARRLRNCGAVLVLRGPRRTVTDRLDTGVALMRVWLALTEAGYAAQPLGHEFGGPGAPWTGGGADRDDTVLAVLRAGRATTAPAHRATRCPTDASVRWTGWTG</sequence>
<dbReference type="GO" id="GO:0016491">
    <property type="term" value="F:oxidoreductase activity"/>
    <property type="evidence" value="ECO:0007669"/>
    <property type="project" value="InterPro"/>
</dbReference>
<evidence type="ECO:0000313" key="4">
    <source>
        <dbReference type="Proteomes" id="UP001273589"/>
    </source>
</evidence>
<gene>
    <name evidence="3" type="ORF">PV367_43245</name>
</gene>
<feature type="region of interest" description="Disordered" evidence="1">
    <location>
        <begin position="305"/>
        <end position="336"/>
    </location>
</feature>
<evidence type="ECO:0000259" key="2">
    <source>
        <dbReference type="Pfam" id="PF00899"/>
    </source>
</evidence>
<proteinExistence type="predicted"/>
<dbReference type="EMBL" id="JARAWN010000577">
    <property type="protein sequence ID" value="MDX3136461.1"/>
    <property type="molecule type" value="Genomic_DNA"/>
</dbReference>
<dbReference type="Gene3D" id="3.40.109.10">
    <property type="entry name" value="NADH Oxidase"/>
    <property type="match status" value="1"/>
</dbReference>
<feature type="domain" description="THIF-type NAD/FAD binding fold" evidence="2">
    <location>
        <begin position="37"/>
        <end position="191"/>
    </location>
</feature>
<dbReference type="AlphaFoldDB" id="A0AAJ2Q067"/>
<evidence type="ECO:0000256" key="1">
    <source>
        <dbReference type="SAM" id="MobiDB-lite"/>
    </source>
</evidence>
<name>A0AAJ2Q067_9ACTN</name>
<dbReference type="SUPFAM" id="SSF55469">
    <property type="entry name" value="FMN-dependent nitroreductase-like"/>
    <property type="match status" value="1"/>
</dbReference>
<evidence type="ECO:0000313" key="3">
    <source>
        <dbReference type="EMBL" id="MDX3136461.1"/>
    </source>
</evidence>
<accession>A0AAJ2Q067</accession>
<dbReference type="GO" id="GO:0016779">
    <property type="term" value="F:nucleotidyltransferase activity"/>
    <property type="evidence" value="ECO:0007669"/>
    <property type="project" value="UniProtKB-KW"/>
</dbReference>
<comment type="caution">
    <text evidence="3">The sequence shown here is derived from an EMBL/GenBank/DDBJ whole genome shotgun (WGS) entry which is preliminary data.</text>
</comment>
<reference evidence="3" key="1">
    <citation type="journal article" date="2023" name="Microb. Genom.">
        <title>Mesoterricola silvestris gen. nov., sp. nov., Mesoterricola sediminis sp. nov., Geothrix oryzae sp. nov., Geothrix edaphica sp. nov., Geothrix rubra sp. nov., and Geothrix limicola sp. nov., six novel members of Acidobacteriota isolated from soils.</title>
        <authorList>
            <person name="Weisberg A.J."/>
            <person name="Pearce E."/>
            <person name="Kramer C.G."/>
            <person name="Chang J.H."/>
            <person name="Clarke C.R."/>
        </authorList>
    </citation>
    <scope>NUCLEOTIDE SEQUENCE</scope>
    <source>
        <strain evidence="3">ND06-05F</strain>
    </source>
</reference>
<dbReference type="GO" id="GO:0008641">
    <property type="term" value="F:ubiquitin-like modifier activating enzyme activity"/>
    <property type="evidence" value="ECO:0007669"/>
    <property type="project" value="InterPro"/>
</dbReference>
<dbReference type="SUPFAM" id="SSF69572">
    <property type="entry name" value="Activating enzymes of the ubiquitin-like proteins"/>
    <property type="match status" value="1"/>
</dbReference>
<dbReference type="Gene3D" id="3.40.50.720">
    <property type="entry name" value="NAD(P)-binding Rossmann-like Domain"/>
    <property type="match status" value="1"/>
</dbReference>